<evidence type="ECO:0000313" key="4">
    <source>
        <dbReference type="EMBL" id="RZF39171.1"/>
    </source>
</evidence>
<dbReference type="AlphaFoldDB" id="A0A482X1U4"/>
<organism evidence="4 5">
    <name type="scientific">Laodelphax striatellus</name>
    <name type="common">Small brown planthopper</name>
    <name type="synonym">Delphax striatella</name>
    <dbReference type="NCBI Taxonomy" id="195883"/>
    <lineage>
        <taxon>Eukaryota</taxon>
        <taxon>Metazoa</taxon>
        <taxon>Ecdysozoa</taxon>
        <taxon>Arthropoda</taxon>
        <taxon>Hexapoda</taxon>
        <taxon>Insecta</taxon>
        <taxon>Pterygota</taxon>
        <taxon>Neoptera</taxon>
        <taxon>Paraneoptera</taxon>
        <taxon>Hemiptera</taxon>
        <taxon>Auchenorrhyncha</taxon>
        <taxon>Fulgoroidea</taxon>
        <taxon>Delphacidae</taxon>
        <taxon>Criomorphinae</taxon>
        <taxon>Laodelphax</taxon>
    </lineage>
</organism>
<feature type="domain" description="Tyrosine-protein phosphatase" evidence="2">
    <location>
        <begin position="1"/>
        <end position="102"/>
    </location>
</feature>
<name>A0A482X1U4_LAOST</name>
<gene>
    <name evidence="4" type="ORF">LSTR_LSTR005799</name>
</gene>
<dbReference type="GO" id="GO:1990444">
    <property type="term" value="F:F-box domain binding"/>
    <property type="evidence" value="ECO:0007669"/>
    <property type="project" value="TreeGrafter"/>
</dbReference>
<dbReference type="PANTHER" id="PTHR46588:SF1">
    <property type="entry name" value="SERINE_THREONINE_TYROSINE-INTERACTING PROTEIN"/>
    <property type="match status" value="1"/>
</dbReference>
<dbReference type="GO" id="GO:0005654">
    <property type="term" value="C:nucleoplasm"/>
    <property type="evidence" value="ECO:0007669"/>
    <property type="project" value="TreeGrafter"/>
</dbReference>
<dbReference type="InterPro" id="IPR000340">
    <property type="entry name" value="Dual-sp_phosphatase_cat-dom"/>
</dbReference>
<dbReference type="InterPro" id="IPR029021">
    <property type="entry name" value="Prot-tyrosine_phosphatase-like"/>
</dbReference>
<evidence type="ECO:0000256" key="1">
    <source>
        <dbReference type="ARBA" id="ARBA00009649"/>
    </source>
</evidence>
<dbReference type="InterPro" id="IPR020422">
    <property type="entry name" value="TYR_PHOSPHATASE_DUAL_dom"/>
</dbReference>
<dbReference type="Pfam" id="PF00782">
    <property type="entry name" value="DSPc"/>
    <property type="match status" value="1"/>
</dbReference>
<proteinExistence type="inferred from homology"/>
<evidence type="ECO:0000259" key="2">
    <source>
        <dbReference type="PROSITE" id="PS50054"/>
    </source>
</evidence>
<evidence type="ECO:0008006" key="6">
    <source>
        <dbReference type="Google" id="ProtNLM"/>
    </source>
</evidence>
<dbReference type="Gene3D" id="3.90.190.10">
    <property type="entry name" value="Protein tyrosine phosphatase superfamily"/>
    <property type="match status" value="1"/>
</dbReference>
<dbReference type="GO" id="GO:0070372">
    <property type="term" value="P:regulation of ERK1 and ERK2 cascade"/>
    <property type="evidence" value="ECO:0007669"/>
    <property type="project" value="TreeGrafter"/>
</dbReference>
<dbReference type="InterPro" id="IPR000387">
    <property type="entry name" value="Tyr_Pase_dom"/>
</dbReference>
<dbReference type="STRING" id="195883.A0A482X1U4"/>
<reference evidence="4 5" key="1">
    <citation type="journal article" date="2017" name="Gigascience">
        <title>Genome sequence of the small brown planthopper, Laodelphax striatellus.</title>
        <authorList>
            <person name="Zhu J."/>
            <person name="Jiang F."/>
            <person name="Wang X."/>
            <person name="Yang P."/>
            <person name="Bao Y."/>
            <person name="Zhao W."/>
            <person name="Wang W."/>
            <person name="Lu H."/>
            <person name="Wang Q."/>
            <person name="Cui N."/>
            <person name="Li J."/>
            <person name="Chen X."/>
            <person name="Luo L."/>
            <person name="Yu J."/>
            <person name="Kang L."/>
            <person name="Cui F."/>
        </authorList>
    </citation>
    <scope>NUCLEOTIDE SEQUENCE [LARGE SCALE GENOMIC DNA]</scope>
    <source>
        <strain evidence="4">Lst14</strain>
    </source>
</reference>
<evidence type="ECO:0000313" key="5">
    <source>
        <dbReference type="Proteomes" id="UP000291343"/>
    </source>
</evidence>
<dbReference type="EMBL" id="QKKF02020490">
    <property type="protein sequence ID" value="RZF39171.1"/>
    <property type="molecule type" value="Genomic_DNA"/>
</dbReference>
<dbReference type="PROSITE" id="PS50054">
    <property type="entry name" value="TYR_PHOSPHATASE_DUAL"/>
    <property type="match status" value="1"/>
</dbReference>
<dbReference type="SMART" id="SM00195">
    <property type="entry name" value="DSPc"/>
    <property type="match status" value="1"/>
</dbReference>
<comment type="similarity">
    <text evidence="1">Belongs to the protein-tyrosine phosphatase family. Non-receptor class subfamily.</text>
</comment>
<sequence length="124" mass="14304">MLLVVIKYLVLDIADSPMENIIPHFSKVRSFIDDCFHNFGKCLVHGNAGISRSAAFVLGYIMQKYGLTLKRAFQLVQSRRFCINPNEGFLAQLIEFEPIYRAQRIFENSGQNSEIFRNKRPLDC</sequence>
<accession>A0A482X1U4</accession>
<dbReference type="Proteomes" id="UP000291343">
    <property type="component" value="Unassembled WGS sequence"/>
</dbReference>
<dbReference type="PROSITE" id="PS50056">
    <property type="entry name" value="TYR_PHOSPHATASE_2"/>
    <property type="match status" value="1"/>
</dbReference>
<evidence type="ECO:0000259" key="3">
    <source>
        <dbReference type="PROSITE" id="PS50056"/>
    </source>
</evidence>
<dbReference type="PANTHER" id="PTHR46588">
    <property type="entry name" value="SERINE/THREONINE/TYROSINE-INTERACTING PROTEIN"/>
    <property type="match status" value="1"/>
</dbReference>
<dbReference type="InterPro" id="IPR052449">
    <property type="entry name" value="STYX-Interacting_Phosphatase"/>
</dbReference>
<dbReference type="InParanoid" id="A0A482X1U4"/>
<keyword evidence="5" id="KW-1185">Reference proteome</keyword>
<dbReference type="GO" id="GO:0005737">
    <property type="term" value="C:cytoplasm"/>
    <property type="evidence" value="ECO:0007669"/>
    <property type="project" value="TreeGrafter"/>
</dbReference>
<dbReference type="GO" id="GO:0062026">
    <property type="term" value="P:negative regulation of SCF-dependent proteasomal ubiquitin-dependent catabolic process"/>
    <property type="evidence" value="ECO:0007669"/>
    <property type="project" value="TreeGrafter"/>
</dbReference>
<comment type="caution">
    <text evidence="4">The sequence shown here is derived from an EMBL/GenBank/DDBJ whole genome shotgun (WGS) entry which is preliminary data.</text>
</comment>
<protein>
    <recommendedName>
        <fullName evidence="6">Tyrosine-protein phosphatase domain-containing protein</fullName>
    </recommendedName>
</protein>
<feature type="domain" description="Tyrosine specific protein phosphatases" evidence="3">
    <location>
        <begin position="22"/>
        <end position="80"/>
    </location>
</feature>
<dbReference type="OrthoDB" id="10252009at2759"/>
<dbReference type="SUPFAM" id="SSF52799">
    <property type="entry name" value="(Phosphotyrosine protein) phosphatases II"/>
    <property type="match status" value="1"/>
</dbReference>
<dbReference type="SMR" id="A0A482X1U4"/>